<feature type="domain" description="VOC" evidence="1">
    <location>
        <begin position="137"/>
        <end position="263"/>
    </location>
</feature>
<dbReference type="PROSITE" id="PS51819">
    <property type="entry name" value="VOC"/>
    <property type="match status" value="2"/>
</dbReference>
<dbReference type="CDD" id="cd07247">
    <property type="entry name" value="SgaA_N_like"/>
    <property type="match status" value="2"/>
</dbReference>
<organism evidence="2 3">
    <name type="scientific">Streptomyces alkaliphilus</name>
    <dbReference type="NCBI Taxonomy" id="1472722"/>
    <lineage>
        <taxon>Bacteria</taxon>
        <taxon>Bacillati</taxon>
        <taxon>Actinomycetota</taxon>
        <taxon>Actinomycetes</taxon>
        <taxon>Kitasatosporales</taxon>
        <taxon>Streptomycetaceae</taxon>
        <taxon>Streptomyces</taxon>
    </lineage>
</organism>
<proteinExistence type="predicted"/>
<name>A0A7W3TAQ7_9ACTN</name>
<accession>A0A7W3TAQ7</accession>
<keyword evidence="3" id="KW-1185">Reference proteome</keyword>
<dbReference type="InterPro" id="IPR052164">
    <property type="entry name" value="Anthracycline_SecMetBiosynth"/>
</dbReference>
<dbReference type="Pfam" id="PF00903">
    <property type="entry name" value="Glyoxalase"/>
    <property type="match status" value="1"/>
</dbReference>
<dbReference type="PANTHER" id="PTHR33993">
    <property type="entry name" value="GLYOXALASE-RELATED"/>
    <property type="match status" value="1"/>
</dbReference>
<reference evidence="3" key="1">
    <citation type="submission" date="2019-10" db="EMBL/GenBank/DDBJ databases">
        <title>Streptomyces sp. nov., a novel actinobacterium isolated from alkaline environment.</title>
        <authorList>
            <person name="Golinska P."/>
        </authorList>
    </citation>
    <scope>NUCLEOTIDE SEQUENCE [LARGE SCALE GENOMIC DNA]</scope>
    <source>
        <strain evidence="3">DSM 42118</strain>
    </source>
</reference>
<dbReference type="EMBL" id="VKHT01000073">
    <property type="protein sequence ID" value="MBB0243396.1"/>
    <property type="molecule type" value="Genomic_DNA"/>
</dbReference>
<dbReference type="InterPro" id="IPR041581">
    <property type="entry name" value="Glyoxalase_6"/>
</dbReference>
<protein>
    <submittedName>
        <fullName evidence="2">VOC family protein</fullName>
    </submittedName>
</protein>
<gene>
    <name evidence="2" type="ORF">FNQ90_04550</name>
</gene>
<dbReference type="Gene3D" id="3.10.180.10">
    <property type="entry name" value="2,3-Dihydroxybiphenyl 1,2-Dioxygenase, domain 1"/>
    <property type="match status" value="2"/>
</dbReference>
<dbReference type="InterPro" id="IPR037523">
    <property type="entry name" value="VOC_core"/>
</dbReference>
<dbReference type="RefSeq" id="WP_182605078.1">
    <property type="nucleotide sequence ID" value="NZ_VKHT01000073.1"/>
</dbReference>
<comment type="caution">
    <text evidence="2">The sequence shown here is derived from an EMBL/GenBank/DDBJ whole genome shotgun (WGS) entry which is preliminary data.</text>
</comment>
<dbReference type="SUPFAM" id="SSF54593">
    <property type="entry name" value="Glyoxalase/Bleomycin resistance protein/Dihydroxybiphenyl dioxygenase"/>
    <property type="match status" value="2"/>
</dbReference>
<dbReference type="PANTHER" id="PTHR33993:SF10">
    <property type="entry name" value="CONSERVED PROTEIN"/>
    <property type="match status" value="1"/>
</dbReference>
<dbReference type="InterPro" id="IPR029068">
    <property type="entry name" value="Glyas_Bleomycin-R_OHBP_Dase"/>
</dbReference>
<evidence type="ECO:0000259" key="1">
    <source>
        <dbReference type="PROSITE" id="PS51819"/>
    </source>
</evidence>
<sequence length="266" mass="28023">MLTTDYVPGSPCWLDLGVPDVPAALAFYGAVFGWEFADAGAAAGGYGFLRQDGYTVAGIGPRNGGEDRPSWTLYFATPDAKASAEAVERAGGSVRMPPMDVLGLGRMAAFADPQGAEFSMWQPDVLTGVDEVSIPGTLCWTELYTTDAVGAAEFYRAALGWGTEVTDLPGGRENYTVVFPGTRKNAGPEHACGGIMHLSAEELAPVGGPYWQPYFEVEECDAAVTRVLAHGGDLRTEPSDHESVGRMALCVDPAGALFAITTASEE</sequence>
<evidence type="ECO:0000313" key="3">
    <source>
        <dbReference type="Proteomes" id="UP000538929"/>
    </source>
</evidence>
<dbReference type="InterPro" id="IPR004360">
    <property type="entry name" value="Glyas_Fos-R_dOase_dom"/>
</dbReference>
<feature type="domain" description="VOC" evidence="1">
    <location>
        <begin position="10"/>
        <end position="123"/>
    </location>
</feature>
<dbReference type="Pfam" id="PF18029">
    <property type="entry name" value="Glyoxalase_6"/>
    <property type="match status" value="1"/>
</dbReference>
<dbReference type="Proteomes" id="UP000538929">
    <property type="component" value="Unassembled WGS sequence"/>
</dbReference>
<dbReference type="AlphaFoldDB" id="A0A7W3TAQ7"/>
<evidence type="ECO:0000313" key="2">
    <source>
        <dbReference type="EMBL" id="MBB0243396.1"/>
    </source>
</evidence>